<reference evidence="3" key="1">
    <citation type="journal article" date="2014" name="Int. J. Syst. Evol. Microbiol.">
        <title>Complete genome sequence of Corynebacterium casei LMG S-19264T (=DSM 44701T), isolated from a smear-ripened cheese.</title>
        <authorList>
            <consortium name="US DOE Joint Genome Institute (JGI-PGF)"/>
            <person name="Walter F."/>
            <person name="Albersmeier A."/>
            <person name="Kalinowski J."/>
            <person name="Ruckert C."/>
        </authorList>
    </citation>
    <scope>NUCLEOTIDE SEQUENCE</scope>
    <source>
        <strain evidence="3">CGMCC 1.16134</strain>
    </source>
</reference>
<protein>
    <recommendedName>
        <fullName evidence="5">LysM domain-containing protein</fullName>
    </recommendedName>
</protein>
<dbReference type="AlphaFoldDB" id="A0A917CD64"/>
<evidence type="ECO:0008006" key="5">
    <source>
        <dbReference type="Google" id="ProtNLM"/>
    </source>
</evidence>
<proteinExistence type="predicted"/>
<keyword evidence="4" id="KW-1185">Reference proteome</keyword>
<organism evidence="3 4">
    <name type="scientific">Paenibacillus albidus</name>
    <dbReference type="NCBI Taxonomy" id="2041023"/>
    <lineage>
        <taxon>Bacteria</taxon>
        <taxon>Bacillati</taxon>
        <taxon>Bacillota</taxon>
        <taxon>Bacilli</taxon>
        <taxon>Bacillales</taxon>
        <taxon>Paenibacillaceae</taxon>
        <taxon>Paenibacillus</taxon>
    </lineage>
</organism>
<feature type="region of interest" description="Disordered" evidence="1">
    <location>
        <begin position="33"/>
        <end position="53"/>
    </location>
</feature>
<evidence type="ECO:0000313" key="3">
    <source>
        <dbReference type="EMBL" id="GGF84857.1"/>
    </source>
</evidence>
<reference evidence="3" key="2">
    <citation type="submission" date="2020-09" db="EMBL/GenBank/DDBJ databases">
        <authorList>
            <person name="Sun Q."/>
            <person name="Zhou Y."/>
        </authorList>
    </citation>
    <scope>NUCLEOTIDE SEQUENCE</scope>
    <source>
        <strain evidence="3">CGMCC 1.16134</strain>
    </source>
</reference>
<gene>
    <name evidence="3" type="ORF">GCM10010912_32590</name>
</gene>
<dbReference type="RefSeq" id="WP_189026596.1">
    <property type="nucleotide sequence ID" value="NZ_BMKR01000012.1"/>
</dbReference>
<comment type="caution">
    <text evidence="3">The sequence shown here is derived from an EMBL/GenBank/DDBJ whole genome shotgun (WGS) entry which is preliminary data.</text>
</comment>
<name>A0A917CD64_9BACL</name>
<dbReference type="EMBL" id="BMKR01000012">
    <property type="protein sequence ID" value="GGF84857.1"/>
    <property type="molecule type" value="Genomic_DNA"/>
</dbReference>
<evidence type="ECO:0000313" key="4">
    <source>
        <dbReference type="Proteomes" id="UP000637643"/>
    </source>
</evidence>
<dbReference type="Proteomes" id="UP000637643">
    <property type="component" value="Unassembled WGS sequence"/>
</dbReference>
<evidence type="ECO:0000256" key="2">
    <source>
        <dbReference type="SAM" id="SignalP"/>
    </source>
</evidence>
<feature type="chain" id="PRO_5039653396" description="LysM domain-containing protein" evidence="2">
    <location>
        <begin position="26"/>
        <end position="163"/>
    </location>
</feature>
<feature type="compositionally biased region" description="Basic and acidic residues" evidence="1">
    <location>
        <begin position="42"/>
        <end position="53"/>
    </location>
</feature>
<sequence>MRKTILRITAVTAAVLFSLSPVTFHMDRVAADQAPSAGPDSLRGEQTHRVHPGKERSFRAGGHFIIGETARLLQMEPGEVIRSLRAGNTLSGLAKEKKGWSEAEYIQKLSDSASLKLDQIMKEGRLTAEEGRKLKAGLPALLKLSISSPLHAGKPSAQPSKTP</sequence>
<feature type="signal peptide" evidence="2">
    <location>
        <begin position="1"/>
        <end position="25"/>
    </location>
</feature>
<keyword evidence="2" id="KW-0732">Signal</keyword>
<accession>A0A917CD64</accession>
<evidence type="ECO:0000256" key="1">
    <source>
        <dbReference type="SAM" id="MobiDB-lite"/>
    </source>
</evidence>